<dbReference type="AlphaFoldDB" id="A0A4P6M8T9"/>
<protein>
    <submittedName>
        <fullName evidence="1">Uncharacterized protein</fullName>
    </submittedName>
</protein>
<proteinExistence type="predicted"/>
<name>A0A4P6M8T9_9FIRM</name>
<sequence>MKYPCLVPKRFCNTDIHIYIVREGLTEDGGPIPAFEADLKCNYQDTAKTVLTAEGKQIQLSGVAMLPGDICPELPVISGGKVTIFGVKRGIFQANKARNPDGTVNFTELRLI</sequence>
<organism evidence="1 2">
    <name type="scientific">Blautia producta</name>
    <dbReference type="NCBI Taxonomy" id="33035"/>
    <lineage>
        <taxon>Bacteria</taxon>
        <taxon>Bacillati</taxon>
        <taxon>Bacillota</taxon>
        <taxon>Clostridia</taxon>
        <taxon>Lachnospirales</taxon>
        <taxon>Lachnospiraceae</taxon>
        <taxon>Blautia</taxon>
    </lineage>
</organism>
<reference evidence="1 2" key="1">
    <citation type="submission" date="2019-01" db="EMBL/GenBank/DDBJ databases">
        <title>PMF-metabolizing Aryl O-demethylase.</title>
        <authorList>
            <person name="Kim M."/>
        </authorList>
    </citation>
    <scope>NUCLEOTIDE SEQUENCE [LARGE SCALE GENOMIC DNA]</scope>
    <source>
        <strain evidence="1 2">PMF1</strain>
    </source>
</reference>
<accession>A0A4P6M8T9</accession>
<evidence type="ECO:0000313" key="2">
    <source>
        <dbReference type="Proteomes" id="UP000289794"/>
    </source>
</evidence>
<dbReference type="Proteomes" id="UP000289794">
    <property type="component" value="Chromosome"/>
</dbReference>
<gene>
    <name evidence="1" type="ORF">PMF13cell1_05593</name>
</gene>
<dbReference type="KEGG" id="bpro:PMF13cell1_05593"/>
<evidence type="ECO:0000313" key="1">
    <source>
        <dbReference type="EMBL" id="QBE99997.1"/>
    </source>
</evidence>
<dbReference type="RefSeq" id="WP_130182885.1">
    <property type="nucleotide sequence ID" value="NZ_CP035945.1"/>
</dbReference>
<dbReference type="EMBL" id="CP035945">
    <property type="protein sequence ID" value="QBE99997.1"/>
    <property type="molecule type" value="Genomic_DNA"/>
</dbReference>